<evidence type="ECO:0000313" key="2">
    <source>
        <dbReference type="Proteomes" id="UP001501175"/>
    </source>
</evidence>
<evidence type="ECO:0008006" key="3">
    <source>
        <dbReference type="Google" id="ProtNLM"/>
    </source>
</evidence>
<dbReference type="RefSeq" id="WP_345246922.1">
    <property type="nucleotide sequence ID" value="NZ_BAABHD010000076.1"/>
</dbReference>
<dbReference type="EMBL" id="BAABHD010000076">
    <property type="protein sequence ID" value="GAA4464108.1"/>
    <property type="molecule type" value="Genomic_DNA"/>
</dbReference>
<gene>
    <name evidence="1" type="ORF">GCM10023189_42890</name>
</gene>
<evidence type="ECO:0000313" key="1">
    <source>
        <dbReference type="EMBL" id="GAA4464108.1"/>
    </source>
</evidence>
<comment type="caution">
    <text evidence="1">The sequence shown here is derived from an EMBL/GenBank/DDBJ whole genome shotgun (WGS) entry which is preliminary data.</text>
</comment>
<proteinExistence type="predicted"/>
<organism evidence="1 2">
    <name type="scientific">Nibrella saemangeumensis</name>
    <dbReference type="NCBI Taxonomy" id="1084526"/>
    <lineage>
        <taxon>Bacteria</taxon>
        <taxon>Pseudomonadati</taxon>
        <taxon>Bacteroidota</taxon>
        <taxon>Cytophagia</taxon>
        <taxon>Cytophagales</taxon>
        <taxon>Spirosomataceae</taxon>
        <taxon>Nibrella</taxon>
    </lineage>
</organism>
<protein>
    <recommendedName>
        <fullName evidence="3">Helix-turn-helix domain-containing protein</fullName>
    </recommendedName>
</protein>
<accession>A0ABP8NEI6</accession>
<sequence>MENRGIAGVVSQAQVVPMVQMPLTAFIELKDKIIQLSERVELLESMTAVGSEWLTREQAMAFLQCGSTTLHNLRRTHQIKSTTSGTSKPLFCKRSLQTYLEKKGVSKEEIDQRFRKNLLERRKKLT</sequence>
<name>A0ABP8NEI6_9BACT</name>
<dbReference type="Proteomes" id="UP001501175">
    <property type="component" value="Unassembled WGS sequence"/>
</dbReference>
<reference evidence="2" key="1">
    <citation type="journal article" date="2019" name="Int. J. Syst. Evol. Microbiol.">
        <title>The Global Catalogue of Microorganisms (GCM) 10K type strain sequencing project: providing services to taxonomists for standard genome sequencing and annotation.</title>
        <authorList>
            <consortium name="The Broad Institute Genomics Platform"/>
            <consortium name="The Broad Institute Genome Sequencing Center for Infectious Disease"/>
            <person name="Wu L."/>
            <person name="Ma J."/>
        </authorList>
    </citation>
    <scope>NUCLEOTIDE SEQUENCE [LARGE SCALE GENOMIC DNA]</scope>
    <source>
        <strain evidence="2">JCM 17927</strain>
    </source>
</reference>
<keyword evidence="2" id="KW-1185">Reference proteome</keyword>